<name>A0A0Q0MRX9_VIBMT</name>
<sequence length="71" mass="8296">MHTDLKFSFRPNVAFLYIDPKLLIVLTGKRVRNIDNLFIKNRHLGRFFRCIFSMNVATVKVAEKPKCGNNQ</sequence>
<comment type="caution">
    <text evidence="1">The sequence shown here is derived from an EMBL/GenBank/DDBJ whole genome shotgun (WGS) entry which is preliminary data.</text>
</comment>
<evidence type="ECO:0000313" key="1">
    <source>
        <dbReference type="EMBL" id="KQA23036.1"/>
    </source>
</evidence>
<proteinExistence type="predicted"/>
<organism evidence="1 2">
    <name type="scientific">Vibrio metoecus</name>
    <dbReference type="NCBI Taxonomy" id="1481663"/>
    <lineage>
        <taxon>Bacteria</taxon>
        <taxon>Pseudomonadati</taxon>
        <taxon>Pseudomonadota</taxon>
        <taxon>Gammaproteobacteria</taxon>
        <taxon>Vibrionales</taxon>
        <taxon>Vibrionaceae</taxon>
        <taxon>Vibrio</taxon>
    </lineage>
</organism>
<dbReference type="Proteomes" id="UP000053724">
    <property type="component" value="Unassembled WGS sequence"/>
</dbReference>
<protein>
    <submittedName>
        <fullName evidence="1">Uncharacterized protein</fullName>
    </submittedName>
</protein>
<gene>
    <name evidence="1" type="ORF">AAY55_13565</name>
</gene>
<evidence type="ECO:0000313" key="2">
    <source>
        <dbReference type="Proteomes" id="UP000053724"/>
    </source>
</evidence>
<accession>A0A0Q0MRX9</accession>
<reference evidence="1 2" key="1">
    <citation type="journal article" date="2015" name="Genome Biol. Evol.">
        <title>The Dynamics of Genetic Interactions between Vibrio metoecus and Vibrio cholerae, Two Close Relatives Co-Occurring in the Environment.</title>
        <authorList>
            <person name="Orata F.D."/>
            <person name="Kirchberger P.C."/>
            <person name="Meheust R."/>
            <person name="Barlow E.J."/>
            <person name="Tarr C.L."/>
            <person name="Boucher Y."/>
        </authorList>
    </citation>
    <scope>NUCLEOTIDE SEQUENCE [LARGE SCALE GENOMIC DNA]</scope>
    <source>
        <strain evidence="1 2">08-2459</strain>
    </source>
</reference>
<dbReference type="EMBL" id="LCUF01000018">
    <property type="protein sequence ID" value="KQA23036.1"/>
    <property type="molecule type" value="Genomic_DNA"/>
</dbReference>
<dbReference type="AlphaFoldDB" id="A0A0Q0MRX9"/>